<keyword evidence="2" id="KW-1185">Reference proteome</keyword>
<dbReference type="eggNOG" id="COG0683">
    <property type="taxonomic scope" value="Bacteria"/>
</dbReference>
<dbReference type="PANTHER" id="PTHR47628">
    <property type="match status" value="1"/>
</dbReference>
<dbReference type="AlphaFoldDB" id="Q1R136"/>
<dbReference type="KEGG" id="csa:Csal_0208"/>
<organism evidence="1 2">
    <name type="scientific">Chromohalobacter israelensis (strain ATCC BAA-138 / DSM 3043 / CIP 106854 / NCIMB 13768 / 1H11)</name>
    <name type="common">Chromohalobacter salexigens</name>
    <dbReference type="NCBI Taxonomy" id="290398"/>
    <lineage>
        <taxon>Bacteria</taxon>
        <taxon>Pseudomonadati</taxon>
        <taxon>Pseudomonadota</taxon>
        <taxon>Gammaproteobacteria</taxon>
        <taxon>Oceanospirillales</taxon>
        <taxon>Halomonadaceae</taxon>
        <taxon>Chromohalobacter</taxon>
    </lineage>
</organism>
<dbReference type="STRING" id="290398.Csal_0208"/>
<dbReference type="Proteomes" id="UP000000239">
    <property type="component" value="Chromosome"/>
</dbReference>
<sequence length="401" mass="43910">MTSATKPERPMRRSGFFCGLAMKPEIAVGLLYSTTGTYQRISNNARSGALQAVADINADATSGVTLVAHEYDPHGELEAYHRGVEDLLARGVRHVVGTTTSASRKDIVPDVERDEALLWYACPYEGFECSENVLYSGGCPSQNLVPLLAYALRERGKRGVLIGSNYVWGWESNRIARELVEASHGRIVAEKYFHFGDCDFEAIVPRILEGAADFVLNNLVGESSYAFLAQLEAACERQGTGITVLSCNFTECELPAIPRLRHVRLLSCGPWFDHPGNGFSARQRVRHGAQIYSSCYTNAYNAVQLLARGCDAVGSDDPSKVLAWLHATSHSTLMGELAFNPRNNHLALPCCIAEAGDEGFRIVHRESGVRDADPYLTRTGIPQFRDVVGAAPTPPHLRVVK</sequence>
<name>Q1R136_CHRI1</name>
<reference evidence="1 2" key="1">
    <citation type="journal article" date="2011" name="Stand. Genomic Sci.">
        <title>Complete genome sequence of the halophilic and highly halotolerant Chromohalobacter salexigens type strain (1H11(T)).</title>
        <authorList>
            <person name="Copeland A."/>
            <person name="O'Connor K."/>
            <person name="Lucas S."/>
            <person name="Lapidus A."/>
            <person name="Berry K.W."/>
            <person name="Detter J.C."/>
            <person name="Del Rio T.G."/>
            <person name="Hammon N."/>
            <person name="Dalin E."/>
            <person name="Tice H."/>
            <person name="Pitluck S."/>
            <person name="Bruce D."/>
            <person name="Goodwin L."/>
            <person name="Han C."/>
            <person name="Tapia R."/>
            <person name="Saunders E."/>
            <person name="Schmutz J."/>
            <person name="Brettin T."/>
            <person name="Larimer F."/>
            <person name="Land M."/>
            <person name="Hauser L."/>
            <person name="Vargas C."/>
            <person name="Nieto J.J."/>
            <person name="Kyrpides N.C."/>
            <person name="Ivanova N."/>
            <person name="Goker M."/>
            <person name="Klenk H.P."/>
            <person name="Csonka L.N."/>
            <person name="Woyke T."/>
        </authorList>
    </citation>
    <scope>NUCLEOTIDE SEQUENCE [LARGE SCALE GENOMIC DNA]</scope>
    <source>
        <strain evidence="2">ATCC BAA-138 / DSM 3043 / CIP 106854 / NCIMB 13768 / 1H11</strain>
    </source>
</reference>
<dbReference type="HOGENOM" id="CLU_027128_1_1_6"/>
<accession>Q1R136</accession>
<evidence type="ECO:0000313" key="1">
    <source>
        <dbReference type="EMBL" id="ABE57572.1"/>
    </source>
</evidence>
<dbReference type="Pfam" id="PF13433">
    <property type="entry name" value="Peripla_BP_5"/>
    <property type="match status" value="1"/>
</dbReference>
<dbReference type="SUPFAM" id="SSF53822">
    <property type="entry name" value="Periplasmic binding protein-like I"/>
    <property type="match status" value="1"/>
</dbReference>
<dbReference type="Gene3D" id="3.40.50.2300">
    <property type="match status" value="2"/>
</dbReference>
<protein>
    <submittedName>
        <fullName evidence="1">Amino acid/amide ABC transporter substrate-binding protein, HAAT family</fullName>
    </submittedName>
</protein>
<proteinExistence type="predicted"/>
<dbReference type="PANTHER" id="PTHR47628:SF1">
    <property type="entry name" value="ALIPHATIC AMIDASE EXPRESSION-REGULATING PROTEIN"/>
    <property type="match status" value="1"/>
</dbReference>
<dbReference type="EMBL" id="CP000285">
    <property type="protein sequence ID" value="ABE57572.1"/>
    <property type="molecule type" value="Genomic_DNA"/>
</dbReference>
<dbReference type="InterPro" id="IPR028082">
    <property type="entry name" value="Peripla_BP_I"/>
</dbReference>
<evidence type="ECO:0000313" key="2">
    <source>
        <dbReference type="Proteomes" id="UP000000239"/>
    </source>
</evidence>
<gene>
    <name evidence="1" type="ordered locus">Csal_0208</name>
</gene>